<evidence type="ECO:0000313" key="8">
    <source>
        <dbReference type="EMBL" id="TBU33921.1"/>
    </source>
</evidence>
<organism evidence="8">
    <name type="scientific">Dichomitus squalens</name>
    <dbReference type="NCBI Taxonomy" id="114155"/>
    <lineage>
        <taxon>Eukaryota</taxon>
        <taxon>Fungi</taxon>
        <taxon>Dikarya</taxon>
        <taxon>Basidiomycota</taxon>
        <taxon>Agaricomycotina</taxon>
        <taxon>Agaricomycetes</taxon>
        <taxon>Polyporales</taxon>
        <taxon>Polyporaceae</taxon>
        <taxon>Dichomitus</taxon>
    </lineage>
</organism>
<feature type="transmembrane region" description="Helical" evidence="6">
    <location>
        <begin position="430"/>
        <end position="451"/>
    </location>
</feature>
<feature type="compositionally biased region" description="Polar residues" evidence="5">
    <location>
        <begin position="29"/>
        <end position="39"/>
    </location>
</feature>
<feature type="transmembrane region" description="Helical" evidence="6">
    <location>
        <begin position="457"/>
        <end position="479"/>
    </location>
</feature>
<feature type="compositionally biased region" description="Polar residues" evidence="5">
    <location>
        <begin position="48"/>
        <end position="57"/>
    </location>
</feature>
<feature type="transmembrane region" description="Helical" evidence="6">
    <location>
        <begin position="309"/>
        <end position="330"/>
    </location>
</feature>
<feature type="transmembrane region" description="Helical" evidence="6">
    <location>
        <begin position="370"/>
        <end position="393"/>
    </location>
</feature>
<evidence type="ECO:0000256" key="3">
    <source>
        <dbReference type="ARBA" id="ARBA00022989"/>
    </source>
</evidence>
<proteinExistence type="predicted"/>
<reference evidence="8" key="1">
    <citation type="submission" date="2019-01" db="EMBL/GenBank/DDBJ databases">
        <title>Draft genome sequences of three monokaryotic isolates of the white-rot basidiomycete fungus Dichomitus squalens.</title>
        <authorList>
            <consortium name="DOE Joint Genome Institute"/>
            <person name="Lopez S.C."/>
            <person name="Andreopoulos B."/>
            <person name="Pangilinan J."/>
            <person name="Lipzen A."/>
            <person name="Riley R."/>
            <person name="Ahrendt S."/>
            <person name="Ng V."/>
            <person name="Barry K."/>
            <person name="Daum C."/>
            <person name="Grigoriev I.V."/>
            <person name="Hilden K.S."/>
            <person name="Makela M.R."/>
            <person name="de Vries R.P."/>
        </authorList>
    </citation>
    <scope>NUCLEOTIDE SEQUENCE [LARGE SCALE GENOMIC DNA]</scope>
    <source>
        <strain evidence="8">OM18370.1</strain>
    </source>
</reference>
<accession>A0A4Q9N4G6</accession>
<feature type="compositionally biased region" description="Basic and acidic residues" evidence="5">
    <location>
        <begin position="606"/>
        <end position="631"/>
    </location>
</feature>
<name>A0A4Q9N4G6_9APHY</name>
<dbReference type="SUPFAM" id="SSF103473">
    <property type="entry name" value="MFS general substrate transporter"/>
    <property type="match status" value="1"/>
</dbReference>
<feature type="transmembrane region" description="Helical" evidence="6">
    <location>
        <begin position="139"/>
        <end position="159"/>
    </location>
</feature>
<feature type="transmembrane region" description="Helical" evidence="6">
    <location>
        <begin position="227"/>
        <end position="247"/>
    </location>
</feature>
<dbReference type="InterPro" id="IPR020846">
    <property type="entry name" value="MFS_dom"/>
</dbReference>
<feature type="domain" description="Major facilitator superfamily (MFS) profile" evidence="7">
    <location>
        <begin position="75"/>
        <end position="600"/>
    </location>
</feature>
<dbReference type="AlphaFoldDB" id="A0A4Q9N4G6"/>
<feature type="transmembrane region" description="Helical" evidence="6">
    <location>
        <begin position="576"/>
        <end position="595"/>
    </location>
</feature>
<dbReference type="PROSITE" id="PS50850">
    <property type="entry name" value="MFS"/>
    <property type="match status" value="1"/>
</dbReference>
<dbReference type="Pfam" id="PF07690">
    <property type="entry name" value="MFS_1"/>
    <property type="match status" value="1"/>
</dbReference>
<gene>
    <name evidence="8" type="ORF">BD311DRAFT_651986</name>
</gene>
<evidence type="ECO:0000259" key="7">
    <source>
        <dbReference type="PROSITE" id="PS50850"/>
    </source>
</evidence>
<evidence type="ECO:0000256" key="5">
    <source>
        <dbReference type="SAM" id="MobiDB-lite"/>
    </source>
</evidence>
<dbReference type="Gene3D" id="1.20.1250.20">
    <property type="entry name" value="MFS general substrate transporter like domains"/>
    <property type="match status" value="2"/>
</dbReference>
<dbReference type="InterPro" id="IPR011701">
    <property type="entry name" value="MFS"/>
</dbReference>
<feature type="transmembrane region" description="Helical" evidence="6">
    <location>
        <begin position="112"/>
        <end position="132"/>
    </location>
</feature>
<evidence type="ECO:0000256" key="2">
    <source>
        <dbReference type="ARBA" id="ARBA00022692"/>
    </source>
</evidence>
<dbReference type="GO" id="GO:0005886">
    <property type="term" value="C:plasma membrane"/>
    <property type="evidence" value="ECO:0007669"/>
    <property type="project" value="TreeGrafter"/>
</dbReference>
<dbReference type="EMBL" id="ML143390">
    <property type="protein sequence ID" value="TBU33921.1"/>
    <property type="molecule type" value="Genomic_DNA"/>
</dbReference>
<dbReference type="OrthoDB" id="6770063at2759"/>
<evidence type="ECO:0000256" key="4">
    <source>
        <dbReference type="ARBA" id="ARBA00023136"/>
    </source>
</evidence>
<dbReference type="Proteomes" id="UP000292957">
    <property type="component" value="Unassembled WGS sequence"/>
</dbReference>
<feature type="region of interest" description="Disordered" evidence="5">
    <location>
        <begin position="606"/>
        <end position="647"/>
    </location>
</feature>
<feature type="region of interest" description="Disordered" evidence="5">
    <location>
        <begin position="1"/>
        <end position="61"/>
    </location>
</feature>
<keyword evidence="4 6" id="KW-0472">Membrane</keyword>
<feature type="transmembrane region" description="Helical" evidence="6">
    <location>
        <begin position="202"/>
        <end position="221"/>
    </location>
</feature>
<dbReference type="PANTHER" id="PTHR23501">
    <property type="entry name" value="MAJOR FACILITATOR SUPERFAMILY"/>
    <property type="match status" value="1"/>
</dbReference>
<protein>
    <submittedName>
        <fullName evidence="8">MFS general substrate transporter</fullName>
    </submittedName>
</protein>
<dbReference type="PANTHER" id="PTHR23501:SF39">
    <property type="entry name" value="MULTIDRUG TRANSPORTER, PUTATIVE (AFU_ORTHOLOGUE AFUA_1G05010)-RELATED"/>
    <property type="match status" value="1"/>
</dbReference>
<keyword evidence="2 6" id="KW-0812">Transmembrane</keyword>
<keyword evidence="3 6" id="KW-1133">Transmembrane helix</keyword>
<comment type="subcellular location">
    <subcellularLocation>
        <location evidence="1">Membrane</location>
        <topology evidence="1">Multi-pass membrane protein</topology>
    </subcellularLocation>
</comment>
<feature type="transmembrane region" description="Helical" evidence="6">
    <location>
        <begin position="405"/>
        <end position="423"/>
    </location>
</feature>
<sequence>MYLASKYIRNKRRKAKAAREAEAAGLPSPLTQTRPTNNGAAAEDQATLKPSDSPSQPKSRRGFRVSPALKWQLMLFTALFVPVSFETLDYTVVATTQVHIASVFNRLDLQSYIGTVYLLTSTVFLPLFASLADVWGRHWALQLALFLFAVGSAISTGAQNMATMLVGRGIAGIGAGGMMAVIRIILSDTSSLDDSNVQQTMLFFLFTIGYCVGPIIGGALTTTSFRWMFAINLPCSAVAIVLCFLLLRGRTKGSQPRHNAPNQDEITSSEEETFFAKFMRIDWVGALLFTGGGITLLLTLKWGSTGEWSSARVIACFVVSGVLYIAWVAWEYLLERKAGAGRVSRNPLANTDSMIPLALFKSFDFCVAQYAVFVSGQITLVMFYFVAIFFTIVDGLSGTDAGTQLVYFAPGLGAGSLSSLVMVKRLRQPKIPIVLGNFIIPIALGLVSWAIDRNDKGQVNGFLVMTGVGVGMTLGPLVVHVRFSQPEHRNAVVAALTLFSRALGGTVGLAQCGAVLNGKVTHSLHALVRSGTQSASDTALLQDGLSSGISSLQSLSSLPPDMQQLVKDAYQQGTRWAFISLVPWSGLAVVLTLFLSKIPDTGRGRAEVAKADVQEKEAASTPTEDAKRMDDSEPIVALTQRPGQSQV</sequence>
<evidence type="ECO:0000256" key="1">
    <source>
        <dbReference type="ARBA" id="ARBA00004141"/>
    </source>
</evidence>
<dbReference type="GO" id="GO:0022857">
    <property type="term" value="F:transmembrane transporter activity"/>
    <property type="evidence" value="ECO:0007669"/>
    <property type="project" value="InterPro"/>
</dbReference>
<feature type="transmembrane region" description="Helical" evidence="6">
    <location>
        <begin position="165"/>
        <end position="186"/>
    </location>
</feature>
<feature type="transmembrane region" description="Helical" evidence="6">
    <location>
        <begin position="283"/>
        <end position="303"/>
    </location>
</feature>
<evidence type="ECO:0000256" key="6">
    <source>
        <dbReference type="SAM" id="Phobius"/>
    </source>
</evidence>
<feature type="transmembrane region" description="Helical" evidence="6">
    <location>
        <begin position="68"/>
        <end position="85"/>
    </location>
</feature>
<dbReference type="InterPro" id="IPR036259">
    <property type="entry name" value="MFS_trans_sf"/>
</dbReference>